<dbReference type="Pfam" id="PF01189">
    <property type="entry name" value="Methyltr_RsmB-F"/>
    <property type="match status" value="1"/>
</dbReference>
<evidence type="ECO:0000256" key="2">
    <source>
        <dbReference type="ARBA" id="ARBA00022679"/>
    </source>
</evidence>
<evidence type="ECO:0000313" key="8">
    <source>
        <dbReference type="EMBL" id="KAJ3101518.1"/>
    </source>
</evidence>
<keyword evidence="4 5" id="KW-0694">RNA-binding</keyword>
<comment type="caution">
    <text evidence="8">The sequence shown here is derived from an EMBL/GenBank/DDBJ whole genome shotgun (WGS) entry which is preliminary data.</text>
</comment>
<evidence type="ECO:0000256" key="1">
    <source>
        <dbReference type="ARBA" id="ARBA00022603"/>
    </source>
</evidence>
<gene>
    <name evidence="8" type="primary">NSUN7</name>
    <name evidence="8" type="ORF">HK100_004523</name>
</gene>
<evidence type="ECO:0000313" key="9">
    <source>
        <dbReference type="Proteomes" id="UP001211907"/>
    </source>
</evidence>
<dbReference type="GO" id="GO:0008168">
    <property type="term" value="F:methyltransferase activity"/>
    <property type="evidence" value="ECO:0007669"/>
    <property type="project" value="UniProtKB-KW"/>
</dbReference>
<feature type="region of interest" description="Disordered" evidence="6">
    <location>
        <begin position="484"/>
        <end position="522"/>
    </location>
</feature>
<dbReference type="SUPFAM" id="SSF53335">
    <property type="entry name" value="S-adenosyl-L-methionine-dependent methyltransferases"/>
    <property type="match status" value="1"/>
</dbReference>
<feature type="binding site" evidence="5">
    <location>
        <position position="358"/>
    </location>
    <ligand>
        <name>S-adenosyl-L-methionine</name>
        <dbReference type="ChEBI" id="CHEBI:59789"/>
    </ligand>
</feature>
<keyword evidence="2 5" id="KW-0808">Transferase</keyword>
<feature type="binding site" evidence="5">
    <location>
        <position position="331"/>
    </location>
    <ligand>
        <name>S-adenosyl-L-methionine</name>
        <dbReference type="ChEBI" id="CHEBI:59789"/>
    </ligand>
</feature>
<feature type="compositionally biased region" description="Basic residues" evidence="6">
    <location>
        <begin position="502"/>
        <end position="519"/>
    </location>
</feature>
<evidence type="ECO:0000256" key="5">
    <source>
        <dbReference type="PROSITE-ProRule" id="PRU01023"/>
    </source>
</evidence>
<evidence type="ECO:0000256" key="3">
    <source>
        <dbReference type="ARBA" id="ARBA00022691"/>
    </source>
</evidence>
<dbReference type="GO" id="GO:0032259">
    <property type="term" value="P:methylation"/>
    <property type="evidence" value="ECO:0007669"/>
    <property type="project" value="UniProtKB-KW"/>
</dbReference>
<name>A0AAD5XCY0_9FUNG</name>
<comment type="similarity">
    <text evidence="5">Belongs to the class I-like SAM-binding methyltransferase superfamily. RsmB/NOP family.</text>
</comment>
<feature type="active site" description="Nucleophile" evidence="5">
    <location>
        <position position="469"/>
    </location>
</feature>
<dbReference type="GO" id="GO:0003723">
    <property type="term" value="F:RNA binding"/>
    <property type="evidence" value="ECO:0007669"/>
    <property type="project" value="UniProtKB-UniRule"/>
</dbReference>
<dbReference type="InterPro" id="IPR029063">
    <property type="entry name" value="SAM-dependent_MTases_sf"/>
</dbReference>
<organism evidence="8 9">
    <name type="scientific">Physocladia obscura</name>
    <dbReference type="NCBI Taxonomy" id="109957"/>
    <lineage>
        <taxon>Eukaryota</taxon>
        <taxon>Fungi</taxon>
        <taxon>Fungi incertae sedis</taxon>
        <taxon>Chytridiomycota</taxon>
        <taxon>Chytridiomycota incertae sedis</taxon>
        <taxon>Chytridiomycetes</taxon>
        <taxon>Chytridiales</taxon>
        <taxon>Chytriomycetaceae</taxon>
        <taxon>Physocladia</taxon>
    </lineage>
</organism>
<dbReference type="Gene3D" id="3.40.50.150">
    <property type="entry name" value="Vaccinia Virus protein VP39"/>
    <property type="match status" value="2"/>
</dbReference>
<comment type="caution">
    <text evidence="5">Lacks conserved residue(s) required for the propagation of feature annotation.</text>
</comment>
<proteinExistence type="inferred from homology"/>
<keyword evidence="1 5" id="KW-0489">Methyltransferase</keyword>
<dbReference type="InterPro" id="IPR042620">
    <property type="entry name" value="NSUN7"/>
</dbReference>
<evidence type="ECO:0000256" key="6">
    <source>
        <dbReference type="SAM" id="MobiDB-lite"/>
    </source>
</evidence>
<keyword evidence="3 5" id="KW-0949">S-adenosyl-L-methionine</keyword>
<accession>A0AAD5XCY0</accession>
<dbReference type="AlphaFoldDB" id="A0AAD5XCY0"/>
<evidence type="ECO:0000259" key="7">
    <source>
        <dbReference type="PROSITE" id="PS51686"/>
    </source>
</evidence>
<dbReference type="InterPro" id="IPR049560">
    <property type="entry name" value="MeTrfase_RsmB-F_NOP2_cat"/>
</dbReference>
<dbReference type="PANTHER" id="PTHR14663:SF2">
    <property type="entry name" value="METHYLTRANSFERASE NSUN7-RELATED"/>
    <property type="match status" value="1"/>
</dbReference>
<dbReference type="InterPro" id="IPR001678">
    <property type="entry name" value="MeTrfase_RsmB-F_NOP2_dom"/>
</dbReference>
<dbReference type="PANTHER" id="PTHR14663">
    <property type="entry name" value="METHYLTRANSFERASE NSUN7-RELATED"/>
    <property type="match status" value="1"/>
</dbReference>
<dbReference type="PROSITE" id="PS51686">
    <property type="entry name" value="SAM_MT_RSMB_NOP"/>
    <property type="match status" value="1"/>
</dbReference>
<reference evidence="8" key="1">
    <citation type="submission" date="2020-05" db="EMBL/GenBank/DDBJ databases">
        <title>Phylogenomic resolution of chytrid fungi.</title>
        <authorList>
            <person name="Stajich J.E."/>
            <person name="Amses K."/>
            <person name="Simmons R."/>
            <person name="Seto K."/>
            <person name="Myers J."/>
            <person name="Bonds A."/>
            <person name="Quandt C.A."/>
            <person name="Barry K."/>
            <person name="Liu P."/>
            <person name="Grigoriev I."/>
            <person name="Longcore J.E."/>
            <person name="James T.Y."/>
        </authorList>
    </citation>
    <scope>NUCLEOTIDE SEQUENCE</scope>
    <source>
        <strain evidence="8">JEL0513</strain>
    </source>
</reference>
<keyword evidence="9" id="KW-1185">Reference proteome</keyword>
<dbReference type="EMBL" id="JADGJH010002218">
    <property type="protein sequence ID" value="KAJ3101518.1"/>
    <property type="molecule type" value="Genomic_DNA"/>
</dbReference>
<evidence type="ECO:0000256" key="4">
    <source>
        <dbReference type="ARBA" id="ARBA00022884"/>
    </source>
</evidence>
<dbReference type="Proteomes" id="UP001211907">
    <property type="component" value="Unassembled WGS sequence"/>
</dbReference>
<sequence>MFKNNKSVSDGNLIFDSPDVGRNAKENGKLLATRSEPVISTRKLHPLLDDVEGRRHEYSELIYAAETLENIAAEGVYAGATMRRLKAAGDKSNNGEQNHEMNDQILRMVYGTMKYLPYIDTILVKTQFLVYNNQATRNESEFHHAEIVKDLENALRQFEVKLAAAFARVRIERRASGNTSQEMLENILPAEVREKEHIAGELLAYFQIFLKWPKHVAEELKEAGYKVKISRVNLEDAIEISSVNEEYICVDDLFNDFLIIPTSCFSDIKNSPIVTEGKLILQDKASAYGIRHLTSLIAETDSIIDTRAGCGTHVSYLASLMKNKGKLFAFESRPSRVQSLKARLANQNVKNVEIIEEDFVTSASEDEKFADVTTIIVEPPNSGTAVVDKLGYLLQEEVPNVQTILYMTRTSNIEENEATVNEFLEKQKEDWELNCVMPDIIVTTEHEWEIEDCLKIKPTNHGNGVFVACFTRIARSESESEEAIEELTSEQVPSKNRFDREKKKKKKVTNGGTRGKKSFGRTLDASSSSLSLLGTSQHRKLAKKLSLSIDRLSVPRIPSLLAEREPKKIDKSHQIDRHDSKGVQDFNEPENIIETESNEKSHCFDLDFNIFGVSLKQFYEPKFQAIHEMKVQKIEPIDKRWRYPIPNPKPWK</sequence>
<feature type="domain" description="SAM-dependent MTase RsmB/NOP-type" evidence="7">
    <location>
        <begin position="215"/>
        <end position="526"/>
    </location>
</feature>
<protein>
    <submittedName>
        <fullName evidence="8">Methyltransferase nsun7</fullName>
    </submittedName>
</protein>